<proteinExistence type="predicted"/>
<comment type="caution">
    <text evidence="1">The sequence shown here is derived from an EMBL/GenBank/DDBJ whole genome shotgun (WGS) entry which is preliminary data.</text>
</comment>
<protein>
    <recommendedName>
        <fullName evidence="3">Lipoprotein</fullName>
    </recommendedName>
</protein>
<organism evidence="1 2">
    <name type="scientific">Dyadobacter psychrotolerans</name>
    <dbReference type="NCBI Taxonomy" id="2541721"/>
    <lineage>
        <taxon>Bacteria</taxon>
        <taxon>Pseudomonadati</taxon>
        <taxon>Bacteroidota</taxon>
        <taxon>Cytophagia</taxon>
        <taxon>Cytophagales</taxon>
        <taxon>Spirosomataceae</taxon>
        <taxon>Dyadobacter</taxon>
    </lineage>
</organism>
<gene>
    <name evidence="1" type="ORF">E0F88_15375</name>
</gene>
<evidence type="ECO:0000313" key="2">
    <source>
        <dbReference type="Proteomes" id="UP000294850"/>
    </source>
</evidence>
<accession>A0A4R5DUF4</accession>
<dbReference type="RefSeq" id="WP_131959157.1">
    <property type="nucleotide sequence ID" value="NZ_SMFL01000005.1"/>
</dbReference>
<dbReference type="EMBL" id="SMFL01000005">
    <property type="protein sequence ID" value="TDE14573.1"/>
    <property type="molecule type" value="Genomic_DNA"/>
</dbReference>
<evidence type="ECO:0000313" key="1">
    <source>
        <dbReference type="EMBL" id="TDE14573.1"/>
    </source>
</evidence>
<name>A0A4R5DUF4_9BACT</name>
<dbReference type="Proteomes" id="UP000294850">
    <property type="component" value="Unassembled WGS sequence"/>
</dbReference>
<evidence type="ECO:0008006" key="3">
    <source>
        <dbReference type="Google" id="ProtNLM"/>
    </source>
</evidence>
<dbReference type="OrthoDB" id="964065at2"/>
<sequence>MQKLIKTIISGSAYTAVMLVLSCGGKDSSPNPLNCGSNSDKVSAAAMTYVQSPTKANCEAYKNVVKDFYKSCASFYTGSAKQALDEFLAEPCPN</sequence>
<dbReference type="AlphaFoldDB" id="A0A4R5DUF4"/>
<keyword evidence="2" id="KW-1185">Reference proteome</keyword>
<reference evidence="1 2" key="1">
    <citation type="submission" date="2019-03" db="EMBL/GenBank/DDBJ databases">
        <title>Dyadobacter AR-3-6 sp. nov., isolated from arctic soil.</title>
        <authorList>
            <person name="Chaudhary D.K."/>
        </authorList>
    </citation>
    <scope>NUCLEOTIDE SEQUENCE [LARGE SCALE GENOMIC DNA]</scope>
    <source>
        <strain evidence="1 2">AR-3-6</strain>
    </source>
</reference>
<dbReference type="PROSITE" id="PS51257">
    <property type="entry name" value="PROKAR_LIPOPROTEIN"/>
    <property type="match status" value="1"/>
</dbReference>